<accession>A0A0A9A4M5</accession>
<organism evidence="1">
    <name type="scientific">Arundo donax</name>
    <name type="common">Giant reed</name>
    <name type="synonym">Donax arundinaceus</name>
    <dbReference type="NCBI Taxonomy" id="35708"/>
    <lineage>
        <taxon>Eukaryota</taxon>
        <taxon>Viridiplantae</taxon>
        <taxon>Streptophyta</taxon>
        <taxon>Embryophyta</taxon>
        <taxon>Tracheophyta</taxon>
        <taxon>Spermatophyta</taxon>
        <taxon>Magnoliopsida</taxon>
        <taxon>Liliopsida</taxon>
        <taxon>Poales</taxon>
        <taxon>Poaceae</taxon>
        <taxon>PACMAD clade</taxon>
        <taxon>Arundinoideae</taxon>
        <taxon>Arundineae</taxon>
        <taxon>Arundo</taxon>
    </lineage>
</organism>
<protein>
    <submittedName>
        <fullName evidence="1">Uncharacterized protein</fullName>
    </submittedName>
</protein>
<dbReference type="EMBL" id="GBRH01251854">
    <property type="protein sequence ID" value="JAD46041.1"/>
    <property type="molecule type" value="Transcribed_RNA"/>
</dbReference>
<reference evidence="1" key="2">
    <citation type="journal article" date="2015" name="Data Brief">
        <title>Shoot transcriptome of the giant reed, Arundo donax.</title>
        <authorList>
            <person name="Barrero R.A."/>
            <person name="Guerrero F.D."/>
            <person name="Moolhuijzen P."/>
            <person name="Goolsby J.A."/>
            <person name="Tidwell J."/>
            <person name="Bellgard S.E."/>
            <person name="Bellgard M.I."/>
        </authorList>
    </citation>
    <scope>NUCLEOTIDE SEQUENCE</scope>
    <source>
        <tissue evidence="1">Shoot tissue taken approximately 20 cm above the soil surface</tissue>
    </source>
</reference>
<name>A0A0A9A4M5_ARUDO</name>
<proteinExistence type="predicted"/>
<reference evidence="1" key="1">
    <citation type="submission" date="2014-09" db="EMBL/GenBank/DDBJ databases">
        <authorList>
            <person name="Magalhaes I.L.F."/>
            <person name="Oliveira U."/>
            <person name="Santos F.R."/>
            <person name="Vidigal T.H.D.A."/>
            <person name="Brescovit A.D."/>
            <person name="Santos A.J."/>
        </authorList>
    </citation>
    <scope>NUCLEOTIDE SEQUENCE</scope>
    <source>
        <tissue evidence="1">Shoot tissue taken approximately 20 cm above the soil surface</tissue>
    </source>
</reference>
<dbReference type="AlphaFoldDB" id="A0A0A9A4M5"/>
<sequence length="30" mass="3551">MHGQNSYYVSLHCIVNLLFSPDDYELLLYC</sequence>
<evidence type="ECO:0000313" key="1">
    <source>
        <dbReference type="EMBL" id="JAD46041.1"/>
    </source>
</evidence>